<dbReference type="InterPro" id="IPR013094">
    <property type="entry name" value="AB_hydrolase_3"/>
</dbReference>
<protein>
    <submittedName>
        <fullName evidence="3">Alpha/beta-hydrolase</fullName>
    </submittedName>
</protein>
<dbReference type="InterPro" id="IPR050300">
    <property type="entry name" value="GDXG_lipolytic_enzyme"/>
</dbReference>
<keyword evidence="4" id="KW-1185">Reference proteome</keyword>
<dbReference type="PANTHER" id="PTHR48081:SF3">
    <property type="entry name" value="ALPHA_BETA HYDROLASE FOLD-3 DOMAIN-CONTAINING PROTEIN"/>
    <property type="match status" value="1"/>
</dbReference>
<dbReference type="GO" id="GO:0016787">
    <property type="term" value="F:hydrolase activity"/>
    <property type="evidence" value="ECO:0007669"/>
    <property type="project" value="UniProtKB-KW"/>
</dbReference>
<organism evidence="3 4">
    <name type="scientific">Decorospora gaudefroyi</name>
    <dbReference type="NCBI Taxonomy" id="184978"/>
    <lineage>
        <taxon>Eukaryota</taxon>
        <taxon>Fungi</taxon>
        <taxon>Dikarya</taxon>
        <taxon>Ascomycota</taxon>
        <taxon>Pezizomycotina</taxon>
        <taxon>Dothideomycetes</taxon>
        <taxon>Pleosporomycetidae</taxon>
        <taxon>Pleosporales</taxon>
        <taxon>Pleosporineae</taxon>
        <taxon>Pleosporaceae</taxon>
        <taxon>Decorospora</taxon>
    </lineage>
</organism>
<dbReference type="Proteomes" id="UP000800040">
    <property type="component" value="Unassembled WGS sequence"/>
</dbReference>
<name>A0A6A5KQP8_9PLEO</name>
<keyword evidence="1 3" id="KW-0378">Hydrolase</keyword>
<dbReference type="EMBL" id="ML975252">
    <property type="protein sequence ID" value="KAF1838417.1"/>
    <property type="molecule type" value="Genomic_DNA"/>
</dbReference>
<accession>A0A6A5KQP8</accession>
<proteinExistence type="predicted"/>
<evidence type="ECO:0000313" key="3">
    <source>
        <dbReference type="EMBL" id="KAF1838417.1"/>
    </source>
</evidence>
<evidence type="ECO:0000259" key="2">
    <source>
        <dbReference type="Pfam" id="PF07859"/>
    </source>
</evidence>
<evidence type="ECO:0000256" key="1">
    <source>
        <dbReference type="ARBA" id="ARBA00022801"/>
    </source>
</evidence>
<dbReference type="Gene3D" id="3.40.50.1820">
    <property type="entry name" value="alpha/beta hydrolase"/>
    <property type="match status" value="1"/>
</dbReference>
<dbReference type="Pfam" id="PF07859">
    <property type="entry name" value="Abhydrolase_3"/>
    <property type="match status" value="1"/>
</dbReference>
<gene>
    <name evidence="3" type="ORF">BDW02DRAFT_489000</name>
</gene>
<dbReference type="AlphaFoldDB" id="A0A6A5KQP8"/>
<reference evidence="3" key="1">
    <citation type="submission" date="2020-01" db="EMBL/GenBank/DDBJ databases">
        <authorList>
            <consortium name="DOE Joint Genome Institute"/>
            <person name="Haridas S."/>
            <person name="Albert R."/>
            <person name="Binder M."/>
            <person name="Bloem J."/>
            <person name="Labutti K."/>
            <person name="Salamov A."/>
            <person name="Andreopoulos B."/>
            <person name="Baker S.E."/>
            <person name="Barry K."/>
            <person name="Bills G."/>
            <person name="Bluhm B.H."/>
            <person name="Cannon C."/>
            <person name="Castanera R."/>
            <person name="Culley D.E."/>
            <person name="Daum C."/>
            <person name="Ezra D."/>
            <person name="Gonzalez J.B."/>
            <person name="Henrissat B."/>
            <person name="Kuo A."/>
            <person name="Liang C."/>
            <person name="Lipzen A."/>
            <person name="Lutzoni F."/>
            <person name="Magnuson J."/>
            <person name="Mondo S."/>
            <person name="Nolan M."/>
            <person name="Ohm R."/>
            <person name="Pangilinan J."/>
            <person name="Park H.-J."/>
            <person name="Ramirez L."/>
            <person name="Alfaro M."/>
            <person name="Sun H."/>
            <person name="Tritt A."/>
            <person name="Yoshinaga Y."/>
            <person name="Zwiers L.-H."/>
            <person name="Turgeon B.G."/>
            <person name="Goodwin S.B."/>
            <person name="Spatafora J.W."/>
            <person name="Crous P.W."/>
            <person name="Grigoriev I.V."/>
        </authorList>
    </citation>
    <scope>NUCLEOTIDE SEQUENCE</scope>
    <source>
        <strain evidence="3">P77</strain>
    </source>
</reference>
<dbReference type="OrthoDB" id="19653at2759"/>
<dbReference type="InterPro" id="IPR029058">
    <property type="entry name" value="AB_hydrolase_fold"/>
</dbReference>
<dbReference type="SUPFAM" id="SSF53474">
    <property type="entry name" value="alpha/beta-Hydrolases"/>
    <property type="match status" value="1"/>
</dbReference>
<sequence>MAPLDDTTPATRFDSFDVYRTWYKKIGHHEIEVGILVPKNLKPGKHPLIVKFHGGALVLGDCLYPDWIAAFFVPFMQRNSAITILPNYRLIPEHSGKDILEDLQDFWTWLSNGSVTDYLRTQGRADLDLDHDHILVSGESAGGYMALMSALTQSRGTIKAVLAQYPMTNYLRQEPSDTHFGLPSPPKSLLYDHLASIVPGTTISSAVPPLRGELPYLLAAYDHYLTYFGKDEQMWPIGLIGEKSYLPPTLIIHGGADSIVEAEDSRMFVEKCKTLDGVEVKLEDRAGGEHGFDIESKEDEELWLKEGLAWVESKWLASDS</sequence>
<dbReference type="PANTHER" id="PTHR48081">
    <property type="entry name" value="AB HYDROLASE SUPERFAMILY PROTEIN C4A8.06C"/>
    <property type="match status" value="1"/>
</dbReference>
<feature type="domain" description="Alpha/beta hydrolase fold-3" evidence="2">
    <location>
        <begin position="49"/>
        <end position="292"/>
    </location>
</feature>
<evidence type="ECO:0000313" key="4">
    <source>
        <dbReference type="Proteomes" id="UP000800040"/>
    </source>
</evidence>